<dbReference type="InterPro" id="IPR029045">
    <property type="entry name" value="ClpP/crotonase-like_dom_sf"/>
</dbReference>
<evidence type="ECO:0000313" key="2">
    <source>
        <dbReference type="EMBL" id="OAN36822.1"/>
    </source>
</evidence>
<dbReference type="PANTHER" id="PTHR43802:SF1">
    <property type="entry name" value="IP11341P-RELATED"/>
    <property type="match status" value="1"/>
</dbReference>
<dbReference type="Proteomes" id="UP000078396">
    <property type="component" value="Unassembled WGS sequence"/>
</dbReference>
<dbReference type="AlphaFoldDB" id="A0A178LU86"/>
<evidence type="ECO:0000256" key="1">
    <source>
        <dbReference type="ARBA" id="ARBA00005254"/>
    </source>
</evidence>
<dbReference type="STRING" id="912594.AWC12_00575"/>
<reference evidence="2 3" key="1">
    <citation type="submission" date="2016-04" db="EMBL/GenBank/DDBJ databases">
        <title>Draft Genome Sequences of Staphylococcus capitis Strain H36, S. capitis Strain H65, S. cohnii Strain H62, S. hominis Strain H69, Mycobacterium iranicum Strain H39, Plantibacter sp. Strain H53, Pseudomonas oryzihabitans Strain H72, and Microbacterium sp. Strain H83, isolated from residential settings.</title>
        <authorList>
            <person name="Lymperopoulou D."/>
            <person name="Adams R.I."/>
            <person name="Lindow S."/>
            <person name="Coil D.A."/>
            <person name="Jospin G."/>
            <person name="Eisen J.A."/>
        </authorList>
    </citation>
    <scope>NUCLEOTIDE SEQUENCE [LARGE SCALE GENOMIC DNA]</scope>
    <source>
        <strain evidence="2 3">H39</strain>
    </source>
</reference>
<dbReference type="PANTHER" id="PTHR43802">
    <property type="entry name" value="ENOYL-COA HYDRATASE"/>
    <property type="match status" value="1"/>
</dbReference>
<dbReference type="Gene3D" id="3.90.226.10">
    <property type="entry name" value="2-enoyl-CoA Hydratase, Chain A, domain 1"/>
    <property type="match status" value="1"/>
</dbReference>
<dbReference type="GO" id="GO:0003824">
    <property type="term" value="F:catalytic activity"/>
    <property type="evidence" value="ECO:0007669"/>
    <property type="project" value="UniProtKB-ARBA"/>
</dbReference>
<dbReference type="OrthoDB" id="153350at2"/>
<sequence>MTRYATIDFEVRGHTACVTLNRPEVLNAINDEMISELAEAYAEIERSQDIWTTIITGAGRALCVGADVNKAADHDMENAAGIDNQGEPILSSLRQWDAPQEATPPWLQMTKPIICAVNGIACGAGMDLVTTADITVASERATLMDPHVSIGVASGREAVRLARILPLPVAMRLVLMGKHERLDAQRCYDLGVFTEVVAHDTLLERAWEIADIVNSNAPLAVRGSRMAVRKGLTLPIYEAELLAENYRMKVALTKDAIEGPRAFLEKRSPDWQAL</sequence>
<name>A0A178LU86_MYCIR</name>
<dbReference type="InterPro" id="IPR014748">
    <property type="entry name" value="Enoyl-CoA_hydra_C"/>
</dbReference>
<dbReference type="EMBL" id="LWCS01000032">
    <property type="protein sequence ID" value="OAN36822.1"/>
    <property type="molecule type" value="Genomic_DNA"/>
</dbReference>
<protein>
    <submittedName>
        <fullName evidence="2">Crotonase</fullName>
    </submittedName>
</protein>
<organism evidence="2 3">
    <name type="scientific">Mycolicibacterium iranicum</name>
    <name type="common">Mycobacterium iranicum</name>
    <dbReference type="NCBI Taxonomy" id="912594"/>
    <lineage>
        <taxon>Bacteria</taxon>
        <taxon>Bacillati</taxon>
        <taxon>Actinomycetota</taxon>
        <taxon>Actinomycetes</taxon>
        <taxon>Mycobacteriales</taxon>
        <taxon>Mycobacteriaceae</taxon>
        <taxon>Mycolicibacterium</taxon>
    </lineage>
</organism>
<dbReference type="RefSeq" id="WP_064283026.1">
    <property type="nucleotide sequence ID" value="NZ_LWCS01000032.1"/>
</dbReference>
<comment type="caution">
    <text evidence="2">The sequence shown here is derived from an EMBL/GenBank/DDBJ whole genome shotgun (WGS) entry which is preliminary data.</text>
</comment>
<evidence type="ECO:0000313" key="3">
    <source>
        <dbReference type="Proteomes" id="UP000078396"/>
    </source>
</evidence>
<dbReference type="InterPro" id="IPR001753">
    <property type="entry name" value="Enoyl-CoA_hydra/iso"/>
</dbReference>
<gene>
    <name evidence="2" type="ORF">A4X20_06445</name>
</gene>
<comment type="similarity">
    <text evidence="1">Belongs to the enoyl-CoA hydratase/isomerase family.</text>
</comment>
<dbReference type="Pfam" id="PF00378">
    <property type="entry name" value="ECH_1"/>
    <property type="match status" value="1"/>
</dbReference>
<dbReference type="CDD" id="cd06558">
    <property type="entry name" value="crotonase-like"/>
    <property type="match status" value="1"/>
</dbReference>
<proteinExistence type="inferred from homology"/>
<accession>A0A178LU86</accession>
<dbReference type="SUPFAM" id="SSF52096">
    <property type="entry name" value="ClpP/crotonase"/>
    <property type="match status" value="1"/>
</dbReference>
<dbReference type="Gene3D" id="1.10.12.10">
    <property type="entry name" value="Lyase 2-enoyl-coa Hydratase, Chain A, domain 2"/>
    <property type="match status" value="1"/>
</dbReference>